<accession>V4GQL9</accession>
<organism evidence="2 3">
    <name type="scientific">Candidatus Halobonum tyrrellensis G22</name>
    <dbReference type="NCBI Taxonomy" id="1324957"/>
    <lineage>
        <taxon>Archaea</taxon>
        <taxon>Methanobacteriati</taxon>
        <taxon>Methanobacteriota</taxon>
        <taxon>Stenosarchaea group</taxon>
        <taxon>Halobacteria</taxon>
        <taxon>Halobacteriales</taxon>
        <taxon>Haloferacaceae</taxon>
        <taxon>Candidatus Halobonum</taxon>
    </lineage>
</organism>
<evidence type="ECO:0000256" key="1">
    <source>
        <dbReference type="SAM" id="Phobius"/>
    </source>
</evidence>
<keyword evidence="1" id="KW-0472">Membrane</keyword>
<dbReference type="AlphaFoldDB" id="V4GQL9"/>
<dbReference type="OrthoDB" id="285549at2157"/>
<comment type="caution">
    <text evidence="2">The sequence shown here is derived from an EMBL/GenBank/DDBJ whole genome shotgun (WGS) entry which is preliminary data.</text>
</comment>
<name>V4GQL9_9EURY</name>
<evidence type="ECO:0000313" key="3">
    <source>
        <dbReference type="Proteomes" id="UP000017840"/>
    </source>
</evidence>
<protein>
    <submittedName>
        <fullName evidence="2">Uncharacterized protein</fullName>
    </submittedName>
</protein>
<dbReference type="EMBL" id="ASGZ01000060">
    <property type="protein sequence ID" value="ESP87321.1"/>
    <property type="molecule type" value="Genomic_DNA"/>
</dbReference>
<keyword evidence="3" id="KW-1185">Reference proteome</keyword>
<dbReference type="STRING" id="1324957.K933_14583"/>
<sequence length="73" mass="7708">MGTDARTRPDSTAESSRPRRLARAFLAATLAVHATLAAAVYIDARDRDPSGPAWAAATLATGLVGVVGYLRRR</sequence>
<dbReference type="Proteomes" id="UP000017840">
    <property type="component" value="Unassembled WGS sequence"/>
</dbReference>
<reference evidence="2 3" key="1">
    <citation type="journal article" date="2013" name="Genome Announc.">
        <title>Draft Genome Sequence of 'Candidatus Halobonum tyrrellensis' Strain G22, Isolated from the Hypersaline Waters of Lake Tyrrell, Australia.</title>
        <authorList>
            <person name="Ugalde J.A."/>
            <person name="Narasingarao P."/>
            <person name="Kuo S."/>
            <person name="Podell S."/>
            <person name="Allen E.E."/>
        </authorList>
    </citation>
    <scope>NUCLEOTIDE SEQUENCE [LARGE SCALE GENOMIC DNA]</scope>
    <source>
        <strain evidence="2 3">G22</strain>
    </source>
</reference>
<keyword evidence="1" id="KW-0812">Transmembrane</keyword>
<proteinExistence type="predicted"/>
<dbReference type="RefSeq" id="WP_023395490.1">
    <property type="nucleotide sequence ID" value="NZ_ASGZ01000060.1"/>
</dbReference>
<feature type="transmembrane region" description="Helical" evidence="1">
    <location>
        <begin position="53"/>
        <end position="70"/>
    </location>
</feature>
<keyword evidence="1" id="KW-1133">Transmembrane helix</keyword>
<evidence type="ECO:0000313" key="2">
    <source>
        <dbReference type="EMBL" id="ESP87321.1"/>
    </source>
</evidence>
<gene>
    <name evidence="2" type="ORF">K933_14583</name>
</gene>
<feature type="transmembrane region" description="Helical" evidence="1">
    <location>
        <begin position="21"/>
        <end position="41"/>
    </location>
</feature>